<proteinExistence type="predicted"/>
<dbReference type="KEGG" id="psim:KR76_00146"/>
<accession>A0A0C5XHT3</accession>
<evidence type="ECO:0000313" key="2">
    <source>
        <dbReference type="EMBL" id="AJR18711.1"/>
    </source>
</evidence>
<protein>
    <submittedName>
        <fullName evidence="2">Uncharacterized protein</fullName>
    </submittedName>
</protein>
<dbReference type="EMBL" id="CP009896">
    <property type="protein sequence ID" value="AJR18711.1"/>
    <property type="molecule type" value="Genomic_DNA"/>
</dbReference>
<organism evidence="2 3">
    <name type="scientific">Nocardioides simplex</name>
    <name type="common">Arthrobacter simplex</name>
    <dbReference type="NCBI Taxonomy" id="2045"/>
    <lineage>
        <taxon>Bacteria</taxon>
        <taxon>Bacillati</taxon>
        <taxon>Actinomycetota</taxon>
        <taxon>Actinomycetes</taxon>
        <taxon>Propionibacteriales</taxon>
        <taxon>Nocardioidaceae</taxon>
        <taxon>Pimelobacter</taxon>
    </lineage>
</organism>
<name>A0A0C5XHT3_NOCSI</name>
<dbReference type="Proteomes" id="UP000030300">
    <property type="component" value="Chromosome"/>
</dbReference>
<sequence length="58" mass="5833">MQGAGQEKESAHAGLLTGVAASAGAESRDRNATLGLGQFSGEGRYRNNSATGKGRPGE</sequence>
<gene>
    <name evidence="2" type="ORF">KR76_00146</name>
</gene>
<feature type="region of interest" description="Disordered" evidence="1">
    <location>
        <begin position="21"/>
        <end position="58"/>
    </location>
</feature>
<reference evidence="2 3" key="1">
    <citation type="journal article" date="2015" name="Genome Announc.">
        <title>Complete Genome Sequence of Steroid-Transforming Nocardioides simplex VKM Ac-2033D.</title>
        <authorList>
            <person name="Shtratnikova V.Y."/>
            <person name="Schelkunov M.I."/>
            <person name="Pekov Y.A."/>
            <person name="Fokina V.V."/>
            <person name="Logacheva M.D."/>
            <person name="Sokolov S.L."/>
            <person name="Bragin E.Y."/>
            <person name="Ashapkin V.V."/>
            <person name="Donova M.V."/>
        </authorList>
    </citation>
    <scope>NUCLEOTIDE SEQUENCE [LARGE SCALE GENOMIC DNA]</scope>
    <source>
        <strain evidence="2 3">VKM Ac-2033D</strain>
    </source>
</reference>
<dbReference type="HOGENOM" id="CLU_2974859_0_0_11"/>
<dbReference type="STRING" id="2045.KR76_00146"/>
<dbReference type="AlphaFoldDB" id="A0A0C5XHT3"/>
<keyword evidence="3" id="KW-1185">Reference proteome</keyword>
<evidence type="ECO:0000256" key="1">
    <source>
        <dbReference type="SAM" id="MobiDB-lite"/>
    </source>
</evidence>
<evidence type="ECO:0000313" key="3">
    <source>
        <dbReference type="Proteomes" id="UP000030300"/>
    </source>
</evidence>